<dbReference type="InterPro" id="IPR044736">
    <property type="entry name" value="Gid1/RanBPM/SPLA_SPRY"/>
</dbReference>
<organism evidence="1 2">
    <name type="scientific">Hondaea fermentalgiana</name>
    <dbReference type="NCBI Taxonomy" id="2315210"/>
    <lineage>
        <taxon>Eukaryota</taxon>
        <taxon>Sar</taxon>
        <taxon>Stramenopiles</taxon>
        <taxon>Bigyra</taxon>
        <taxon>Labyrinthulomycetes</taxon>
        <taxon>Thraustochytrida</taxon>
        <taxon>Thraustochytriidae</taxon>
        <taxon>Hondaea</taxon>
    </lineage>
</organism>
<comment type="caution">
    <text evidence="1">The sequence shown here is derived from an EMBL/GenBank/DDBJ whole genome shotgun (WGS) entry which is preliminary data.</text>
</comment>
<dbReference type="InterPro" id="IPR050618">
    <property type="entry name" value="Ubq-SigPath_Reg"/>
</dbReference>
<proteinExistence type="predicted"/>
<dbReference type="InterPro" id="IPR043136">
    <property type="entry name" value="B30.2/SPRY_sf"/>
</dbReference>
<evidence type="ECO:0000313" key="2">
    <source>
        <dbReference type="Proteomes" id="UP000241890"/>
    </source>
</evidence>
<dbReference type="AlphaFoldDB" id="A0A2R5GFZ6"/>
<keyword evidence="2" id="KW-1185">Reference proteome</keyword>
<dbReference type="EMBL" id="BEYU01000028">
    <property type="protein sequence ID" value="GBG27171.1"/>
    <property type="molecule type" value="Genomic_DNA"/>
</dbReference>
<sequence>MCSAALHAALATHEDSILQAYCCRCAGITDRSIIEEARIKISLQELRELSSMSFAASAQARNQIWSSMRFALDEKLMMTEAARSERSPYGKWVFNTHGPNTVASRARAGANRVIRFPECTYKAQALLLSHFNAYCLRSDPITTVRAVRSRMSYFEVSILKSAPGSTLPGDRTRSNVGSHSGYGLLPCVVIGFSALYKHNRTFTGMPGWTRHALGWHSDDGRFFFGCDNGSPAAQEVAPGVNTTQCVYFGPGDTVGIGLRLNHAVCSEPTATERQSTLYNATVLLTKNGEIAGVRRNLYLGYTWSEFCPCVGIDSRDTVQIHMDKFAFDFAKYEREAFET</sequence>
<evidence type="ECO:0000313" key="1">
    <source>
        <dbReference type="EMBL" id="GBG27171.1"/>
    </source>
</evidence>
<dbReference type="OrthoDB" id="258495at2759"/>
<dbReference type="PANTHER" id="PTHR12864">
    <property type="entry name" value="RAN BINDING PROTEIN 9-RELATED"/>
    <property type="match status" value="1"/>
</dbReference>
<dbReference type="Proteomes" id="UP000241890">
    <property type="component" value="Unassembled WGS sequence"/>
</dbReference>
<gene>
    <name evidence="1" type="ORF">FCC1311_033942</name>
</gene>
<protein>
    <submittedName>
        <fullName evidence="1">Ran-binding protein 9</fullName>
    </submittedName>
</protein>
<dbReference type="CDD" id="cd12885">
    <property type="entry name" value="SPRY_RanBP_like"/>
    <property type="match status" value="1"/>
</dbReference>
<dbReference type="InParanoid" id="A0A2R5GFZ6"/>
<name>A0A2R5GFZ6_9STRA</name>
<dbReference type="Gene3D" id="2.60.120.920">
    <property type="match status" value="1"/>
</dbReference>
<accession>A0A2R5GFZ6</accession>
<reference evidence="1 2" key="1">
    <citation type="submission" date="2017-12" db="EMBL/GenBank/DDBJ databases">
        <title>Sequencing, de novo assembly and annotation of complete genome of a new Thraustochytrid species, strain FCC1311.</title>
        <authorList>
            <person name="Sedici K."/>
            <person name="Godart F."/>
            <person name="Aiese Cigliano R."/>
            <person name="Sanseverino W."/>
            <person name="Barakat M."/>
            <person name="Ortet P."/>
            <person name="Marechal E."/>
            <person name="Cagnac O."/>
            <person name="Amato A."/>
        </authorList>
    </citation>
    <scope>NUCLEOTIDE SEQUENCE [LARGE SCALE GENOMIC DNA]</scope>
</reference>